<evidence type="ECO:0000259" key="2">
    <source>
        <dbReference type="Pfam" id="PF08327"/>
    </source>
</evidence>
<dbReference type="RefSeq" id="WP_091126645.1">
    <property type="nucleotide sequence ID" value="NZ_FOLB01000023.1"/>
</dbReference>
<dbReference type="STRING" id="574651.SAMN04487968_1234"/>
<protein>
    <submittedName>
        <fullName evidence="3">Uncharacterized conserved protein YndB, AHSA1/START domain</fullName>
    </submittedName>
</protein>
<proteinExistence type="inferred from homology"/>
<evidence type="ECO:0000313" key="3">
    <source>
        <dbReference type="EMBL" id="SFD02539.1"/>
    </source>
</evidence>
<name>A0A1I1NY62_9ACTN</name>
<keyword evidence="4" id="KW-1185">Reference proteome</keyword>
<organism evidence="3 4">
    <name type="scientific">Nocardioides terrae</name>
    <dbReference type="NCBI Taxonomy" id="574651"/>
    <lineage>
        <taxon>Bacteria</taxon>
        <taxon>Bacillati</taxon>
        <taxon>Actinomycetota</taxon>
        <taxon>Actinomycetes</taxon>
        <taxon>Propionibacteriales</taxon>
        <taxon>Nocardioidaceae</taxon>
        <taxon>Nocardioides</taxon>
    </lineage>
</organism>
<dbReference type="AlphaFoldDB" id="A0A1I1NY62"/>
<dbReference type="Pfam" id="PF08327">
    <property type="entry name" value="AHSA1"/>
    <property type="match status" value="1"/>
</dbReference>
<reference evidence="3 4" key="1">
    <citation type="submission" date="2016-10" db="EMBL/GenBank/DDBJ databases">
        <authorList>
            <person name="de Groot N.N."/>
        </authorList>
    </citation>
    <scope>NUCLEOTIDE SEQUENCE [LARGE SCALE GENOMIC DNA]</scope>
    <source>
        <strain evidence="3 4">CGMCC 1.7056</strain>
    </source>
</reference>
<dbReference type="SUPFAM" id="SSF55961">
    <property type="entry name" value="Bet v1-like"/>
    <property type="match status" value="1"/>
</dbReference>
<dbReference type="InterPro" id="IPR013538">
    <property type="entry name" value="ASHA1/2-like_C"/>
</dbReference>
<evidence type="ECO:0000256" key="1">
    <source>
        <dbReference type="ARBA" id="ARBA00006817"/>
    </source>
</evidence>
<dbReference type="InterPro" id="IPR023393">
    <property type="entry name" value="START-like_dom_sf"/>
</dbReference>
<gene>
    <name evidence="3" type="ORF">SAMN04487968_1234</name>
</gene>
<evidence type="ECO:0000313" key="4">
    <source>
        <dbReference type="Proteomes" id="UP000198832"/>
    </source>
</evidence>
<dbReference type="Proteomes" id="UP000198832">
    <property type="component" value="Unassembled WGS sequence"/>
</dbReference>
<dbReference type="OrthoDB" id="9786557at2"/>
<accession>A0A1I1NY62</accession>
<dbReference type="Gene3D" id="3.30.530.20">
    <property type="match status" value="1"/>
</dbReference>
<comment type="similarity">
    <text evidence="1">Belongs to the AHA1 family.</text>
</comment>
<feature type="domain" description="Activator of Hsp90 ATPase homologue 1/2-like C-terminal" evidence="2">
    <location>
        <begin position="12"/>
        <end position="152"/>
    </location>
</feature>
<dbReference type="EMBL" id="FOLB01000023">
    <property type="protein sequence ID" value="SFD02539.1"/>
    <property type="molecule type" value="Genomic_DNA"/>
</dbReference>
<sequence length="154" mass="16323">MPRTDRASRVIAAPAESVYAALVDASALEMWLPPSGMAGRVLELDPRPGGAFRMVLTYADPAGVRGKSSEDSDVVDARFVEIAPGSRVSYAVRFLSEDPGFAGSMTMTWDLTTVDGGTRVDITATDVPDGITPEDHATGMSSSLDNLARFVERG</sequence>
<dbReference type="CDD" id="cd08895">
    <property type="entry name" value="SRPBCC_CalC_Aha1-like_2"/>
    <property type="match status" value="1"/>
</dbReference>